<proteinExistence type="predicted"/>
<organism evidence="1 2">
    <name type="scientific">Pseudomonas amygdali pv. eriobotryae</name>
    <dbReference type="NCBI Taxonomy" id="129137"/>
    <lineage>
        <taxon>Bacteria</taxon>
        <taxon>Pseudomonadati</taxon>
        <taxon>Pseudomonadota</taxon>
        <taxon>Gammaproteobacteria</taxon>
        <taxon>Pseudomonadales</taxon>
        <taxon>Pseudomonadaceae</taxon>
        <taxon>Pseudomonas</taxon>
        <taxon>Pseudomonas amygdali</taxon>
    </lineage>
</organism>
<dbReference type="EMBL" id="BMZW01000054">
    <property type="protein sequence ID" value="GFZ62898.1"/>
    <property type="molecule type" value="Genomic_DNA"/>
</dbReference>
<reference evidence="1" key="1">
    <citation type="submission" date="2020-09" db="EMBL/GenBank/DDBJ databases">
        <title>Pseudomonas syringae pv. eriobotryae genome sequence causing loquat canker disease.</title>
        <authorList>
            <person name="Fukuda S."/>
            <person name="Tashiro H."/>
            <person name="Nagano Y."/>
        </authorList>
    </citation>
    <scope>NUCLEOTIDE SEQUENCE</scope>
    <source>
        <strain evidence="1">AM001</strain>
    </source>
</reference>
<dbReference type="RefSeq" id="WP_189659263.1">
    <property type="nucleotide sequence ID" value="NZ_BMZW01000054.1"/>
</dbReference>
<accession>A0A9P3AJW0</accession>
<sequence>MSDYANFTMYVCMDSDSGLLFRHVLNKEESCHLSDYQDMGLIYMRLSGAIRTSPDFAKPAMEYFQNAMRRKGFQEDEIRVLLHAESWEERMLFSWYAVREQARASSTVIDYNRYQNYWPNLDFCNEGWGKDPYVLMAL</sequence>
<comment type="caution">
    <text evidence="1">The sequence shown here is derived from an EMBL/GenBank/DDBJ whole genome shotgun (WGS) entry which is preliminary data.</text>
</comment>
<name>A0A9P3AJW0_PSEA0</name>
<evidence type="ECO:0000313" key="1">
    <source>
        <dbReference type="EMBL" id="GFZ62898.1"/>
    </source>
</evidence>
<dbReference type="Proteomes" id="UP000630864">
    <property type="component" value="Unassembled WGS sequence"/>
</dbReference>
<gene>
    <name evidence="1" type="ORF">PSE10A_54090</name>
</gene>
<dbReference type="AlphaFoldDB" id="A0A9P3AJW0"/>
<evidence type="ECO:0000313" key="2">
    <source>
        <dbReference type="Proteomes" id="UP000630864"/>
    </source>
</evidence>
<protein>
    <submittedName>
        <fullName evidence="1">Uncharacterized protein</fullName>
    </submittedName>
</protein>